<dbReference type="SMART" id="SM00448">
    <property type="entry name" value="REC"/>
    <property type="match status" value="1"/>
</dbReference>
<dbReference type="GO" id="GO:0000160">
    <property type="term" value="P:phosphorelay signal transduction system"/>
    <property type="evidence" value="ECO:0007669"/>
    <property type="project" value="InterPro"/>
</dbReference>
<proteinExistence type="predicted"/>
<dbReference type="AlphaFoldDB" id="A0A9D5JYH6"/>
<gene>
    <name evidence="4" type="ORF">GF339_19145</name>
</gene>
<evidence type="ECO:0000313" key="5">
    <source>
        <dbReference type="Proteomes" id="UP000649604"/>
    </source>
</evidence>
<protein>
    <submittedName>
        <fullName evidence="4">Response regulator</fullName>
    </submittedName>
</protein>
<dbReference type="InterPro" id="IPR011006">
    <property type="entry name" value="CheY-like_superfamily"/>
</dbReference>
<evidence type="ECO:0000259" key="3">
    <source>
        <dbReference type="PROSITE" id="PS50110"/>
    </source>
</evidence>
<dbReference type="Pfam" id="PF00072">
    <property type="entry name" value="Response_reg"/>
    <property type="match status" value="1"/>
</dbReference>
<feature type="modified residue" description="4-aspartylphosphate" evidence="2">
    <location>
        <position position="51"/>
    </location>
</feature>
<evidence type="ECO:0000256" key="1">
    <source>
        <dbReference type="ARBA" id="ARBA00022553"/>
    </source>
</evidence>
<comment type="caution">
    <text evidence="4">The sequence shown here is derived from an EMBL/GenBank/DDBJ whole genome shotgun (WGS) entry which is preliminary data.</text>
</comment>
<dbReference type="InterPro" id="IPR001789">
    <property type="entry name" value="Sig_transdc_resp-reg_receiver"/>
</dbReference>
<organism evidence="4 5">
    <name type="scientific">candidate division KSB3 bacterium</name>
    <dbReference type="NCBI Taxonomy" id="2044937"/>
    <lineage>
        <taxon>Bacteria</taxon>
        <taxon>candidate division KSB3</taxon>
    </lineage>
</organism>
<feature type="domain" description="Response regulatory" evidence="3">
    <location>
        <begin position="3"/>
        <end position="118"/>
    </location>
</feature>
<name>A0A9D5JYH6_9BACT</name>
<dbReference type="EMBL" id="WJJP01000621">
    <property type="protein sequence ID" value="MBD3326709.1"/>
    <property type="molecule type" value="Genomic_DNA"/>
</dbReference>
<evidence type="ECO:0000313" key="4">
    <source>
        <dbReference type="EMBL" id="MBD3326709.1"/>
    </source>
</evidence>
<reference evidence="4" key="1">
    <citation type="submission" date="2019-11" db="EMBL/GenBank/DDBJ databases">
        <title>Microbial mats filling the niche in hypersaline microbial mats.</title>
        <authorList>
            <person name="Wong H.L."/>
            <person name="Macleod F.I."/>
            <person name="White R.A. III"/>
            <person name="Burns B.P."/>
        </authorList>
    </citation>
    <scope>NUCLEOTIDE SEQUENCE</scope>
    <source>
        <strain evidence="4">Rbin_158</strain>
    </source>
</reference>
<dbReference type="PANTHER" id="PTHR44591">
    <property type="entry name" value="STRESS RESPONSE REGULATOR PROTEIN 1"/>
    <property type="match status" value="1"/>
</dbReference>
<dbReference type="PROSITE" id="PS50110">
    <property type="entry name" value="RESPONSE_REGULATORY"/>
    <property type="match status" value="1"/>
</dbReference>
<dbReference type="InterPro" id="IPR050595">
    <property type="entry name" value="Bact_response_regulator"/>
</dbReference>
<dbReference type="Proteomes" id="UP000649604">
    <property type="component" value="Unassembled WGS sequence"/>
</dbReference>
<sequence>MATILAIDDSEDVRNLVKQVLSEEHDVLVIDSWVHATEYIFKHEIDLILLDINMPGLSGDKLAEVLMRSVKSKPLNIVLFSSIDEADLRQRAQEVGAVGYIPKTFDANLLRSRVRRFLKKIQHA</sequence>
<dbReference type="CDD" id="cd00156">
    <property type="entry name" value="REC"/>
    <property type="match status" value="1"/>
</dbReference>
<dbReference type="Gene3D" id="3.40.50.2300">
    <property type="match status" value="1"/>
</dbReference>
<keyword evidence="1 2" id="KW-0597">Phosphoprotein</keyword>
<dbReference type="PANTHER" id="PTHR44591:SF3">
    <property type="entry name" value="RESPONSE REGULATORY DOMAIN-CONTAINING PROTEIN"/>
    <property type="match status" value="1"/>
</dbReference>
<dbReference type="SUPFAM" id="SSF52172">
    <property type="entry name" value="CheY-like"/>
    <property type="match status" value="1"/>
</dbReference>
<evidence type="ECO:0000256" key="2">
    <source>
        <dbReference type="PROSITE-ProRule" id="PRU00169"/>
    </source>
</evidence>
<accession>A0A9D5JYH6</accession>